<feature type="region of interest" description="Disordered" evidence="2">
    <location>
        <begin position="428"/>
        <end position="450"/>
    </location>
</feature>
<feature type="coiled-coil region" evidence="1">
    <location>
        <begin position="822"/>
        <end position="856"/>
    </location>
</feature>
<feature type="region of interest" description="Disordered" evidence="2">
    <location>
        <begin position="248"/>
        <end position="280"/>
    </location>
</feature>
<feature type="compositionally biased region" description="Polar residues" evidence="2">
    <location>
        <begin position="570"/>
        <end position="594"/>
    </location>
</feature>
<feature type="region of interest" description="Disordered" evidence="2">
    <location>
        <begin position="163"/>
        <end position="203"/>
    </location>
</feature>
<feature type="region of interest" description="Disordered" evidence="2">
    <location>
        <begin position="35"/>
        <end position="66"/>
    </location>
</feature>
<dbReference type="EMBL" id="ML991806">
    <property type="protein sequence ID" value="KAF2233477.1"/>
    <property type="molecule type" value="Genomic_DNA"/>
</dbReference>
<dbReference type="Proteomes" id="UP000800092">
    <property type="component" value="Unassembled WGS sequence"/>
</dbReference>
<keyword evidence="1" id="KW-0175">Coiled coil</keyword>
<evidence type="ECO:0000256" key="1">
    <source>
        <dbReference type="SAM" id="Coils"/>
    </source>
</evidence>
<gene>
    <name evidence="3" type="ORF">EV356DRAFT_533699</name>
</gene>
<dbReference type="OrthoDB" id="3943777at2759"/>
<feature type="region of interest" description="Disordered" evidence="2">
    <location>
        <begin position="331"/>
        <end position="356"/>
    </location>
</feature>
<feature type="compositionally biased region" description="Polar residues" evidence="2">
    <location>
        <begin position="603"/>
        <end position="617"/>
    </location>
</feature>
<dbReference type="AlphaFoldDB" id="A0A6A6H6B9"/>
<feature type="compositionally biased region" description="Low complexity" evidence="2">
    <location>
        <begin position="1005"/>
        <end position="1035"/>
    </location>
</feature>
<feature type="compositionally biased region" description="Basic and acidic residues" evidence="2">
    <location>
        <begin position="35"/>
        <end position="47"/>
    </location>
</feature>
<sequence length="1082" mass="116986">MSWLYLTTIVPPHRLEMLPDQPISPSAQIFSPKKVEFRRPSETRPVPRDNTFAVQKREEKARHERHRRDGNFWYNQKQTMAGNPVFEKDGTGPQIKDGRSEPEISPAMTTISSLIAASASHETSQPVSPMEDLELIPKNKEHVQPTARESLEHKTEKRLQKMMGQAPSTPSPTEAETFSANARSTPNKPHIKTIQHDRPKSPTKRFFDKLGIPLPNFSKPHFEEPKLKTMSDNVPPKAAQFFGTLSSEPTRIQTQTTPKKNKKAAKPSASVPARFSDRARRDANAIPLDPADIASHIPNKVSIKHDGSVSTYPPASSVLAHSRSLKYLEEQDGESLKTGPPTPPSKDTPPKLKVHIPSRPKRLPEFLGTFELPVDPTTQSKTEVLVDPGNRSPTRGGGFATKEHVTTIEKVPSTYSMRAALDIVGDDDGKSSLGGQSFRRRSGRWSDGEQEHAWATQGLLPGGRLPPTVYSTDIYSPSIYSVQNTSRQDLRTAPRTYAYERRIPPCILPPAPHTRNFSISQKTTSQKPSQATLPVVFRGEPSEVTSGVGSLTFEPPATSVSRARPPVTDTGESPSATFNEQSDMVRARSQSGPSKSFCENDCAESNTGSGHDDSVSNMRTGIEQLGIRSIKTPTKPFQDLPSVPSTIQADQVPHAGQPAESFPGLHFAQLGNPTNFFLDSQSPGHFGLPQFPSAIPTPLYGRGHDSNNMGDQSHGSLPPVPLSATLPDGSHILTHFDVVHHHLEQVATRLTSVTSTRDSQFSSLMRKLDENSKESETHYGDLREHLQGVEHHIGRMSSEMETTIKSIAELSNAVKGTMASNVADLAKTNQSLAKAVHSLEKRLGETTNKLDTLQQQVSTVNSASAMSPSSANSTALTTSQASAGAMGVPTPQYMSQFPQSFPFTPTQPLYVQTSSTLPAIPAPHPQYPRHLQANDVRAQGQQHGRRGGGGGGSGRHSGNNTANTANTENQGQHGTPRQQQQPRTPNQGGASAAGGYQHGGHGRGKSQQGKGQQGQQGQQGQIQTPQQQQHMQMQMQGGGQAPDLSQHPAFAGALQGQGQGMGGGSGFFDGGAGMHWGGVGGV</sequence>
<evidence type="ECO:0000256" key="2">
    <source>
        <dbReference type="SAM" id="MobiDB-lite"/>
    </source>
</evidence>
<organism evidence="3 4">
    <name type="scientific">Viridothelium virens</name>
    <name type="common">Speckled blister lichen</name>
    <name type="synonym">Trypethelium virens</name>
    <dbReference type="NCBI Taxonomy" id="1048519"/>
    <lineage>
        <taxon>Eukaryota</taxon>
        <taxon>Fungi</taxon>
        <taxon>Dikarya</taxon>
        <taxon>Ascomycota</taxon>
        <taxon>Pezizomycotina</taxon>
        <taxon>Dothideomycetes</taxon>
        <taxon>Dothideomycetes incertae sedis</taxon>
        <taxon>Trypetheliales</taxon>
        <taxon>Trypetheliaceae</taxon>
        <taxon>Viridothelium</taxon>
    </lineage>
</organism>
<feature type="compositionally biased region" description="Polar residues" evidence="2">
    <location>
        <begin position="248"/>
        <end position="257"/>
    </location>
</feature>
<feature type="compositionally biased region" description="Basic and acidic residues" evidence="2">
    <location>
        <begin position="194"/>
        <end position="203"/>
    </location>
</feature>
<protein>
    <submittedName>
        <fullName evidence="3">Uncharacterized protein</fullName>
    </submittedName>
</protein>
<accession>A0A6A6H6B9</accession>
<keyword evidence="4" id="KW-1185">Reference proteome</keyword>
<feature type="compositionally biased region" description="Low complexity" evidence="2">
    <location>
        <begin position="956"/>
        <end position="995"/>
    </location>
</feature>
<name>A0A6A6H6B9_VIRVR</name>
<feature type="compositionally biased region" description="Basic and acidic residues" evidence="2">
    <location>
        <begin position="55"/>
        <end position="66"/>
    </location>
</feature>
<feature type="compositionally biased region" description="Polar residues" evidence="2">
    <location>
        <begin position="166"/>
        <end position="187"/>
    </location>
</feature>
<proteinExistence type="predicted"/>
<reference evidence="3" key="1">
    <citation type="journal article" date="2020" name="Stud. Mycol.">
        <title>101 Dothideomycetes genomes: a test case for predicting lifestyles and emergence of pathogens.</title>
        <authorList>
            <person name="Haridas S."/>
            <person name="Albert R."/>
            <person name="Binder M."/>
            <person name="Bloem J."/>
            <person name="Labutti K."/>
            <person name="Salamov A."/>
            <person name="Andreopoulos B."/>
            <person name="Baker S."/>
            <person name="Barry K."/>
            <person name="Bills G."/>
            <person name="Bluhm B."/>
            <person name="Cannon C."/>
            <person name="Castanera R."/>
            <person name="Culley D."/>
            <person name="Daum C."/>
            <person name="Ezra D."/>
            <person name="Gonzalez J."/>
            <person name="Henrissat B."/>
            <person name="Kuo A."/>
            <person name="Liang C."/>
            <person name="Lipzen A."/>
            <person name="Lutzoni F."/>
            <person name="Magnuson J."/>
            <person name="Mondo S."/>
            <person name="Nolan M."/>
            <person name="Ohm R."/>
            <person name="Pangilinan J."/>
            <person name="Park H.-J."/>
            <person name="Ramirez L."/>
            <person name="Alfaro M."/>
            <person name="Sun H."/>
            <person name="Tritt A."/>
            <person name="Yoshinaga Y."/>
            <person name="Zwiers L.-H."/>
            <person name="Turgeon B."/>
            <person name="Goodwin S."/>
            <person name="Spatafora J."/>
            <person name="Crous P."/>
            <person name="Grigoriev I."/>
        </authorList>
    </citation>
    <scope>NUCLEOTIDE SEQUENCE</scope>
    <source>
        <strain evidence="3">Tuck. ex Michener</strain>
    </source>
</reference>
<feature type="region of interest" description="Disordered" evidence="2">
    <location>
        <begin position="936"/>
        <end position="1047"/>
    </location>
</feature>
<evidence type="ECO:0000313" key="4">
    <source>
        <dbReference type="Proteomes" id="UP000800092"/>
    </source>
</evidence>
<evidence type="ECO:0000313" key="3">
    <source>
        <dbReference type="EMBL" id="KAF2233477.1"/>
    </source>
</evidence>
<feature type="region of interest" description="Disordered" evidence="2">
    <location>
        <begin position="543"/>
        <end position="617"/>
    </location>
</feature>